<name>A0A834VY79_9FABA</name>
<gene>
    <name evidence="2" type="ORF">G2W53_044788</name>
</gene>
<dbReference type="EMBL" id="JAAIUW010000204">
    <property type="protein sequence ID" value="KAF7800720.1"/>
    <property type="molecule type" value="Genomic_DNA"/>
</dbReference>
<dbReference type="Proteomes" id="UP000634136">
    <property type="component" value="Unassembled WGS sequence"/>
</dbReference>
<keyword evidence="2" id="KW-0675">Receptor</keyword>
<reference evidence="2" key="1">
    <citation type="submission" date="2020-09" db="EMBL/GenBank/DDBJ databases">
        <title>Genome-Enabled Discovery of Anthraquinone Biosynthesis in Senna tora.</title>
        <authorList>
            <person name="Kang S.-H."/>
            <person name="Pandey R.P."/>
            <person name="Lee C.-M."/>
            <person name="Sim J.-S."/>
            <person name="Jeong J.-T."/>
            <person name="Choi B.-S."/>
            <person name="Jung M."/>
            <person name="Ginzburg D."/>
            <person name="Zhao K."/>
            <person name="Won S.Y."/>
            <person name="Oh T.-J."/>
            <person name="Yu Y."/>
            <person name="Kim N.-H."/>
            <person name="Lee O.R."/>
            <person name="Lee T.-H."/>
            <person name="Bashyal P."/>
            <person name="Kim T.-S."/>
            <person name="Lee W.-H."/>
            <person name="Kawkins C."/>
            <person name="Kim C.-K."/>
            <person name="Kim J.S."/>
            <person name="Ahn B.O."/>
            <person name="Rhee S.Y."/>
            <person name="Sohng J.K."/>
        </authorList>
    </citation>
    <scope>NUCLEOTIDE SEQUENCE</scope>
    <source>
        <tissue evidence="2">Leaf</tissue>
    </source>
</reference>
<evidence type="ECO:0000256" key="1">
    <source>
        <dbReference type="SAM" id="MobiDB-lite"/>
    </source>
</evidence>
<proteinExistence type="predicted"/>
<evidence type="ECO:0000313" key="2">
    <source>
        <dbReference type="EMBL" id="KAF7800720.1"/>
    </source>
</evidence>
<sequence length="120" mass="13602">MFGHVEMPPKRNKPSSSSSSNWDTTRFASKAAEKRYKRNFLAASAISERGMFLAEENFNDVPILEVVSSLKWNSFIEAPKQRGVSSIVREFYANYPDHKDGKMPSHGLYLPHPTNPNQLS</sequence>
<dbReference type="AlphaFoldDB" id="A0A834VY79"/>
<comment type="caution">
    <text evidence="2">The sequence shown here is derived from an EMBL/GenBank/DDBJ whole genome shotgun (WGS) entry which is preliminary data.</text>
</comment>
<accession>A0A834VY79</accession>
<protein>
    <submittedName>
        <fullName evidence="2">Receptor-like protein EIX2</fullName>
    </submittedName>
</protein>
<feature type="region of interest" description="Disordered" evidence="1">
    <location>
        <begin position="1"/>
        <end position="24"/>
    </location>
</feature>
<keyword evidence="3" id="KW-1185">Reference proteome</keyword>
<feature type="region of interest" description="Disordered" evidence="1">
    <location>
        <begin position="101"/>
        <end position="120"/>
    </location>
</feature>
<organism evidence="2 3">
    <name type="scientific">Senna tora</name>
    <dbReference type="NCBI Taxonomy" id="362788"/>
    <lineage>
        <taxon>Eukaryota</taxon>
        <taxon>Viridiplantae</taxon>
        <taxon>Streptophyta</taxon>
        <taxon>Embryophyta</taxon>
        <taxon>Tracheophyta</taxon>
        <taxon>Spermatophyta</taxon>
        <taxon>Magnoliopsida</taxon>
        <taxon>eudicotyledons</taxon>
        <taxon>Gunneridae</taxon>
        <taxon>Pentapetalae</taxon>
        <taxon>rosids</taxon>
        <taxon>fabids</taxon>
        <taxon>Fabales</taxon>
        <taxon>Fabaceae</taxon>
        <taxon>Caesalpinioideae</taxon>
        <taxon>Cassia clade</taxon>
        <taxon>Senna</taxon>
    </lineage>
</organism>
<evidence type="ECO:0000313" key="3">
    <source>
        <dbReference type="Proteomes" id="UP000634136"/>
    </source>
</evidence>